<dbReference type="RefSeq" id="WP_007209872.1">
    <property type="nucleotide sequence ID" value="NZ_EQ973488.1"/>
</dbReference>
<dbReference type="EMBL" id="ACCH01000041">
    <property type="protein sequence ID" value="EEF91885.1"/>
    <property type="molecule type" value="Genomic_DNA"/>
</dbReference>
<dbReference type="HOGENOM" id="CLU_199517_0_0_10"/>
<evidence type="ECO:0000313" key="2">
    <source>
        <dbReference type="Proteomes" id="UP000003711"/>
    </source>
</evidence>
<comment type="caution">
    <text evidence="1">The sequence shown here is derived from an EMBL/GenBank/DDBJ whole genome shotgun (WGS) entry which is preliminary data.</text>
</comment>
<proteinExistence type="predicted"/>
<name>E2N887_9BACE</name>
<reference evidence="1 2" key="1">
    <citation type="submission" date="2008-12" db="EMBL/GenBank/DDBJ databases">
        <authorList>
            <person name="Fulton L."/>
            <person name="Clifton S."/>
            <person name="Fulton B."/>
            <person name="Xu J."/>
            <person name="Minx P."/>
            <person name="Pepin K.H."/>
            <person name="Johnson M."/>
            <person name="Bhonagiri V."/>
            <person name="Nash W.E."/>
            <person name="Mardis E.R."/>
            <person name="Wilson R.K."/>
        </authorList>
    </citation>
    <scope>NUCLEOTIDE SEQUENCE [LARGE SCALE GENOMIC DNA]</scope>
    <source>
        <strain evidence="1 2">DSM 14838</strain>
    </source>
</reference>
<dbReference type="Proteomes" id="UP000003711">
    <property type="component" value="Unassembled WGS sequence"/>
</dbReference>
<evidence type="ECO:0000313" key="1">
    <source>
        <dbReference type="EMBL" id="EEF91885.1"/>
    </source>
</evidence>
<reference evidence="1 2" key="2">
    <citation type="submission" date="2009-01" db="EMBL/GenBank/DDBJ databases">
        <title>Draft genome sequence of Bacteroides cellulosilyticus (DSM 14838).</title>
        <authorList>
            <person name="Sudarsanam P."/>
            <person name="Ley R."/>
            <person name="Guruge J."/>
            <person name="Turnbaugh P.J."/>
            <person name="Mahowald M."/>
            <person name="Liep D."/>
            <person name="Gordon J."/>
        </authorList>
    </citation>
    <scope>NUCLEOTIDE SEQUENCE [LARGE SCALE GENOMIC DNA]</scope>
    <source>
        <strain evidence="1 2">DSM 14838</strain>
    </source>
</reference>
<sequence>MKRTKQKYVPPRIEVMQMENEGVIAGSGNLPGVNDGNSAFNTGSYRSSSRGGCNSASSSDLEDLINDILTIEQ</sequence>
<gene>
    <name evidence="1" type="ORF">BACCELL_00482</name>
</gene>
<accession>E2N887</accession>
<protein>
    <submittedName>
        <fullName evidence="1">Uncharacterized protein</fullName>
    </submittedName>
</protein>
<organism evidence="1 2">
    <name type="scientific">Bacteroides cellulosilyticus DSM 14838</name>
    <dbReference type="NCBI Taxonomy" id="537012"/>
    <lineage>
        <taxon>Bacteria</taxon>
        <taxon>Pseudomonadati</taxon>
        <taxon>Bacteroidota</taxon>
        <taxon>Bacteroidia</taxon>
        <taxon>Bacteroidales</taxon>
        <taxon>Bacteroidaceae</taxon>
        <taxon>Bacteroides</taxon>
    </lineage>
</organism>
<dbReference type="AlphaFoldDB" id="E2N887"/>